<sequence length="196" mass="22870">MTSRYRKVLSLSKEWFFNKRFFANCCISSGMLVVGDVLQQSYEIFVKRQSEFHLHRIFKMGYAGFATGAYGHHLYGWLDRRWPGKDLATLTKKVILDNLSAPLGFLLFFAVLAVMERKRLQEFSHELYTKGVHLYLTSSVIYAPAQYFNFYFLAPQHRVLFVSSLNLLFDTYSSYVAHQVDRHEAFESQLPANCHL</sequence>
<dbReference type="InterPro" id="IPR007248">
    <property type="entry name" value="Mpv17_PMP22"/>
</dbReference>
<gene>
    <name evidence="7" type="ORF">BV898_07932</name>
</gene>
<keyword evidence="8" id="KW-1185">Reference proteome</keyword>
<reference evidence="8" key="1">
    <citation type="submission" date="2017-01" db="EMBL/GenBank/DDBJ databases">
        <title>Comparative genomics of anhydrobiosis in the tardigrade Hypsibius dujardini.</title>
        <authorList>
            <person name="Yoshida Y."/>
            <person name="Koutsovoulos G."/>
            <person name="Laetsch D."/>
            <person name="Stevens L."/>
            <person name="Kumar S."/>
            <person name="Horikawa D."/>
            <person name="Ishino K."/>
            <person name="Komine S."/>
            <person name="Tomita M."/>
            <person name="Blaxter M."/>
            <person name="Arakawa K."/>
        </authorList>
    </citation>
    <scope>NUCLEOTIDE SEQUENCE [LARGE SCALE GENOMIC DNA]</scope>
    <source>
        <strain evidence="8">Z151</strain>
    </source>
</reference>
<comment type="similarity">
    <text evidence="2 6">Belongs to the peroxisomal membrane protein PXMP2/4 family.</text>
</comment>
<comment type="caution">
    <text evidence="7">The sequence shown here is derived from an EMBL/GenBank/DDBJ whole genome shotgun (WGS) entry which is preliminary data.</text>
</comment>
<evidence type="ECO:0000256" key="6">
    <source>
        <dbReference type="RuleBase" id="RU363053"/>
    </source>
</evidence>
<dbReference type="GO" id="GO:0061668">
    <property type="term" value="P:mitochondrial ribosome assembly"/>
    <property type="evidence" value="ECO:0007669"/>
    <property type="project" value="TreeGrafter"/>
</dbReference>
<dbReference type="Proteomes" id="UP000192578">
    <property type="component" value="Unassembled WGS sequence"/>
</dbReference>
<evidence type="ECO:0000256" key="2">
    <source>
        <dbReference type="ARBA" id="ARBA00006824"/>
    </source>
</evidence>
<dbReference type="AlphaFoldDB" id="A0A1W0WS27"/>
<dbReference type="OrthoDB" id="5345392at2759"/>
<dbReference type="Pfam" id="PF04117">
    <property type="entry name" value="Mpv17_PMP22"/>
    <property type="match status" value="1"/>
</dbReference>
<evidence type="ECO:0000313" key="8">
    <source>
        <dbReference type="Proteomes" id="UP000192578"/>
    </source>
</evidence>
<comment type="caution">
    <text evidence="6">Lacks conserved residue(s) required for the propagation of feature annotation.</text>
</comment>
<protein>
    <submittedName>
        <fullName evidence="7">Mpv17-like protein 2</fullName>
    </submittedName>
</protein>
<organism evidence="7 8">
    <name type="scientific">Hypsibius exemplaris</name>
    <name type="common">Freshwater tardigrade</name>
    <dbReference type="NCBI Taxonomy" id="2072580"/>
    <lineage>
        <taxon>Eukaryota</taxon>
        <taxon>Metazoa</taxon>
        <taxon>Ecdysozoa</taxon>
        <taxon>Tardigrada</taxon>
        <taxon>Eutardigrada</taxon>
        <taxon>Parachela</taxon>
        <taxon>Hypsibioidea</taxon>
        <taxon>Hypsibiidae</taxon>
        <taxon>Hypsibius</taxon>
    </lineage>
</organism>
<dbReference type="GO" id="GO:0005739">
    <property type="term" value="C:mitochondrion"/>
    <property type="evidence" value="ECO:0007669"/>
    <property type="project" value="TreeGrafter"/>
</dbReference>
<dbReference type="GO" id="GO:0016020">
    <property type="term" value="C:membrane"/>
    <property type="evidence" value="ECO:0007669"/>
    <property type="project" value="UniProtKB-SubCell"/>
</dbReference>
<keyword evidence="4 6" id="KW-1133">Transmembrane helix</keyword>
<keyword evidence="3 6" id="KW-0812">Transmembrane</keyword>
<keyword evidence="5 6" id="KW-0472">Membrane</keyword>
<evidence type="ECO:0000256" key="4">
    <source>
        <dbReference type="ARBA" id="ARBA00022989"/>
    </source>
</evidence>
<evidence type="ECO:0000313" key="7">
    <source>
        <dbReference type="EMBL" id="OQV17990.1"/>
    </source>
</evidence>
<evidence type="ECO:0000256" key="1">
    <source>
        <dbReference type="ARBA" id="ARBA00004141"/>
    </source>
</evidence>
<accession>A0A1W0WS27</accession>
<name>A0A1W0WS27_HYPEX</name>
<dbReference type="PANTHER" id="PTHR11266:SF8">
    <property type="entry name" value="MPV17-LIKE PROTEIN 2"/>
    <property type="match status" value="1"/>
</dbReference>
<evidence type="ECO:0000256" key="5">
    <source>
        <dbReference type="ARBA" id="ARBA00023136"/>
    </source>
</evidence>
<dbReference type="PANTHER" id="PTHR11266">
    <property type="entry name" value="PEROXISOMAL MEMBRANE PROTEIN 2, PXMP2 MPV17"/>
    <property type="match status" value="1"/>
</dbReference>
<proteinExistence type="inferred from homology"/>
<comment type="subcellular location">
    <subcellularLocation>
        <location evidence="1">Membrane</location>
        <topology evidence="1">Multi-pass membrane protein</topology>
    </subcellularLocation>
</comment>
<evidence type="ECO:0000256" key="3">
    <source>
        <dbReference type="ARBA" id="ARBA00022692"/>
    </source>
</evidence>
<feature type="transmembrane region" description="Helical" evidence="6">
    <location>
        <begin position="98"/>
        <end position="115"/>
    </location>
</feature>
<dbReference type="EMBL" id="MTYJ01000054">
    <property type="protein sequence ID" value="OQV17990.1"/>
    <property type="molecule type" value="Genomic_DNA"/>
</dbReference>